<dbReference type="EMBL" id="MT143429">
    <property type="protein sequence ID" value="QJA96745.1"/>
    <property type="molecule type" value="Genomic_DNA"/>
</dbReference>
<accession>A0A6M3LVS4</accession>
<organism evidence="1">
    <name type="scientific">viral metagenome</name>
    <dbReference type="NCBI Taxonomy" id="1070528"/>
    <lineage>
        <taxon>unclassified sequences</taxon>
        <taxon>metagenomes</taxon>
        <taxon>organismal metagenomes</taxon>
    </lineage>
</organism>
<sequence length="121" mass="13818">MTEKQMAYYEGLLTEMIAGLNRRMVNTDPAFNITKEVAAQFATEVEQIIRREFAVKTFLDARGSIHEMARIQAVTQTGKRFSDWEIIYEIENSLYAEAAEKTGVEWLAGKPSRPGMIRRSP</sequence>
<proteinExistence type="predicted"/>
<protein>
    <submittedName>
        <fullName evidence="1">Uncharacterized protein</fullName>
    </submittedName>
</protein>
<gene>
    <name evidence="1" type="ORF">MM415B07514_0007</name>
</gene>
<evidence type="ECO:0000313" key="1">
    <source>
        <dbReference type="EMBL" id="QJA96745.1"/>
    </source>
</evidence>
<name>A0A6M3LVS4_9ZZZZ</name>
<dbReference type="AlphaFoldDB" id="A0A6M3LVS4"/>
<reference evidence="1" key="1">
    <citation type="submission" date="2020-03" db="EMBL/GenBank/DDBJ databases">
        <title>The deep terrestrial virosphere.</title>
        <authorList>
            <person name="Holmfeldt K."/>
            <person name="Nilsson E."/>
            <person name="Simone D."/>
            <person name="Lopez-Fernandez M."/>
            <person name="Wu X."/>
            <person name="de Brujin I."/>
            <person name="Lundin D."/>
            <person name="Andersson A."/>
            <person name="Bertilsson S."/>
            <person name="Dopson M."/>
        </authorList>
    </citation>
    <scope>NUCLEOTIDE SEQUENCE</scope>
    <source>
        <strain evidence="1">MM415B07514</strain>
    </source>
</reference>